<dbReference type="HOGENOM" id="CLU_3260034_0_0_6"/>
<dbReference type="Proteomes" id="UP000032735">
    <property type="component" value="Chromosome"/>
</dbReference>
<reference evidence="2 3" key="1">
    <citation type="submission" date="2013-07" db="EMBL/GenBank/DDBJ databases">
        <authorList>
            <person name="Genoscope - CEA"/>
        </authorList>
    </citation>
    <scope>NUCLEOTIDE SEQUENCE [LARGE SCALE GENOMIC DNA]</scope>
    <source>
        <strain evidence="2 3">G6</strain>
    </source>
</reference>
<keyword evidence="1" id="KW-0472">Membrane</keyword>
<evidence type="ECO:0000256" key="1">
    <source>
        <dbReference type="SAM" id="Phobius"/>
    </source>
</evidence>
<name>A0A068R3M7_9GAMM</name>
<evidence type="ECO:0000313" key="3">
    <source>
        <dbReference type="Proteomes" id="UP000032735"/>
    </source>
</evidence>
<gene>
    <name evidence="2" type="ORF">XPG1_2113</name>
</gene>
<dbReference type="KEGG" id="xpo:XPG1_2113"/>
<keyword evidence="1" id="KW-1133">Transmembrane helix</keyword>
<organism evidence="2 3">
    <name type="scientific">Xenorhabdus poinarii G6</name>
    <dbReference type="NCBI Taxonomy" id="1354304"/>
    <lineage>
        <taxon>Bacteria</taxon>
        <taxon>Pseudomonadati</taxon>
        <taxon>Pseudomonadota</taxon>
        <taxon>Gammaproteobacteria</taxon>
        <taxon>Enterobacterales</taxon>
        <taxon>Morganellaceae</taxon>
        <taxon>Xenorhabdus</taxon>
    </lineage>
</organism>
<sequence>MSVSIGNILITVVVFIDFVVKSLFHRFYVMVYAIKQLLVKRR</sequence>
<keyword evidence="3" id="KW-1185">Reference proteome</keyword>
<keyword evidence="1" id="KW-0812">Transmembrane</keyword>
<proteinExistence type="predicted"/>
<dbReference type="EMBL" id="FO704551">
    <property type="protein sequence ID" value="CDG21768.1"/>
    <property type="molecule type" value="Genomic_DNA"/>
</dbReference>
<evidence type="ECO:0000313" key="2">
    <source>
        <dbReference type="EMBL" id="CDG21768.1"/>
    </source>
</evidence>
<accession>A0A068R3M7</accession>
<dbReference type="AlphaFoldDB" id="A0A068R3M7"/>
<feature type="transmembrane region" description="Helical" evidence="1">
    <location>
        <begin position="6"/>
        <end position="34"/>
    </location>
</feature>
<protein>
    <submittedName>
        <fullName evidence="2">Uncharacterized protein</fullName>
    </submittedName>
</protein>